<feature type="non-terminal residue" evidence="2">
    <location>
        <position position="1"/>
    </location>
</feature>
<evidence type="ECO:0000256" key="1">
    <source>
        <dbReference type="SAM" id="Phobius"/>
    </source>
</evidence>
<feature type="transmembrane region" description="Helical" evidence="1">
    <location>
        <begin position="135"/>
        <end position="153"/>
    </location>
</feature>
<dbReference type="RefSeq" id="WP_367246539.1">
    <property type="nucleotide sequence ID" value="NZ_JBAGNM010000085.1"/>
</dbReference>
<comment type="caution">
    <text evidence="2">The sequence shown here is derived from an EMBL/GenBank/DDBJ whole genome shotgun (WGS) entry which is preliminary data.</text>
</comment>
<dbReference type="Proteomes" id="UP001555100">
    <property type="component" value="Unassembled WGS sequence"/>
</dbReference>
<gene>
    <name evidence="2" type="ORF">V3M73_11150</name>
</gene>
<sequence>FTISRVDTATKADAISAVSNIAKKNKVNIAKIQPKLEDAAFSRILYVSRGDEDGYEEISGAGYPTFSPDTGSVEIRDASQLTTEDIRGKYAISGDVSVDQIVSDLNAAHLVAESIYSALIIVDLGLLAIGRTHLAGVIAIVLVTLVLLVSYVVSEQKKIYAVRKIHGHSKRSNLIYRLSQVLLDSIEAVLVIFVGASC</sequence>
<proteinExistence type="predicted"/>
<keyword evidence="1" id="KW-1133">Transmembrane helix</keyword>
<evidence type="ECO:0000313" key="3">
    <source>
        <dbReference type="Proteomes" id="UP001555100"/>
    </source>
</evidence>
<evidence type="ECO:0008006" key="4">
    <source>
        <dbReference type="Google" id="ProtNLM"/>
    </source>
</evidence>
<evidence type="ECO:0000313" key="2">
    <source>
        <dbReference type="EMBL" id="MEW6955569.1"/>
    </source>
</evidence>
<organism evidence="2 3">
    <name type="scientific">Trueperella pyogenes</name>
    <dbReference type="NCBI Taxonomy" id="1661"/>
    <lineage>
        <taxon>Bacteria</taxon>
        <taxon>Bacillati</taxon>
        <taxon>Actinomycetota</taxon>
        <taxon>Actinomycetes</taxon>
        <taxon>Actinomycetales</taxon>
        <taxon>Actinomycetaceae</taxon>
        <taxon>Trueperella</taxon>
    </lineage>
</organism>
<accession>A0ABV3NEM1</accession>
<dbReference type="EMBL" id="JBAGNM010000085">
    <property type="protein sequence ID" value="MEW6955569.1"/>
    <property type="molecule type" value="Genomic_DNA"/>
</dbReference>
<keyword evidence="3" id="KW-1185">Reference proteome</keyword>
<keyword evidence="1" id="KW-0472">Membrane</keyword>
<reference evidence="2 3" key="1">
    <citation type="submission" date="2024-01" db="EMBL/GenBank/DDBJ databases">
        <title>Genomic analysis and antimicrobial resistance profiles of Trueperella pyogenes isolated from domestic and wild animals.</title>
        <authorList>
            <person name="Magossi G."/>
            <person name="Gzyl K.E."/>
            <person name="Holman D.B."/>
            <person name="Amat S."/>
        </authorList>
    </citation>
    <scope>NUCLEOTIDE SEQUENCE [LARGE SCALE GENOMIC DNA]</scope>
    <source>
        <strain evidence="2 3">1494</strain>
    </source>
</reference>
<keyword evidence="1" id="KW-0812">Transmembrane</keyword>
<protein>
    <recommendedName>
        <fullName evidence="4">ABC transporter permease</fullName>
    </recommendedName>
</protein>
<feature type="transmembrane region" description="Helical" evidence="1">
    <location>
        <begin position="174"/>
        <end position="196"/>
    </location>
</feature>
<name>A0ABV3NEM1_9ACTO</name>
<feature type="transmembrane region" description="Helical" evidence="1">
    <location>
        <begin position="110"/>
        <end position="129"/>
    </location>
</feature>